<organism evidence="1 2">
    <name type="scientific">Rangifer tarandus platyrhynchus</name>
    <name type="common">Svalbard reindeer</name>
    <dbReference type="NCBI Taxonomy" id="3082113"/>
    <lineage>
        <taxon>Eukaryota</taxon>
        <taxon>Metazoa</taxon>
        <taxon>Chordata</taxon>
        <taxon>Craniata</taxon>
        <taxon>Vertebrata</taxon>
        <taxon>Euteleostomi</taxon>
        <taxon>Mammalia</taxon>
        <taxon>Eutheria</taxon>
        <taxon>Laurasiatheria</taxon>
        <taxon>Artiodactyla</taxon>
        <taxon>Ruminantia</taxon>
        <taxon>Pecora</taxon>
        <taxon>Cervidae</taxon>
        <taxon>Odocoileinae</taxon>
        <taxon>Rangifer</taxon>
    </lineage>
</organism>
<proteinExistence type="predicted"/>
<keyword evidence="2" id="KW-1185">Reference proteome</keyword>
<accession>A0ABN8ZLQ9</accession>
<dbReference type="Proteomes" id="UP001176941">
    <property type="component" value="Chromosome 4"/>
</dbReference>
<evidence type="ECO:0000313" key="1">
    <source>
        <dbReference type="EMBL" id="CAI9174872.1"/>
    </source>
</evidence>
<dbReference type="EMBL" id="OX459940">
    <property type="protein sequence ID" value="CAI9174872.1"/>
    <property type="molecule type" value="Genomic_DNA"/>
</dbReference>
<evidence type="ECO:0000313" key="2">
    <source>
        <dbReference type="Proteomes" id="UP001176941"/>
    </source>
</evidence>
<gene>
    <name evidence="1" type="ORF">MRATA1EN1_LOCUS23834</name>
</gene>
<name>A0ABN8ZLQ9_RANTA</name>
<reference evidence="1" key="1">
    <citation type="submission" date="2023-04" db="EMBL/GenBank/DDBJ databases">
        <authorList>
            <consortium name="ELIXIR-Norway"/>
        </authorList>
    </citation>
    <scope>NUCLEOTIDE SEQUENCE [LARGE SCALE GENOMIC DNA]</scope>
</reference>
<protein>
    <submittedName>
        <fullName evidence="1">Uncharacterized protein</fullName>
    </submittedName>
</protein>
<sequence length="108" mass="11583">MPSLWFQGSPILSLLLEQPGCPPGTPPSSWYKHPTGCLSHLTIFSSSVPASIIKGEPKSPANLFTPHDCQAPALPPPLKLPVTPLCHPSGFYPCVPLPLHLTQNLGER</sequence>